<gene>
    <name evidence="2" type="ORF">ACFQMN_17305</name>
</gene>
<accession>A0ABW2K729</accession>
<dbReference type="RefSeq" id="WP_289214997.1">
    <property type="nucleotide sequence ID" value="NZ_JAPVRC010000002.1"/>
</dbReference>
<evidence type="ECO:0000313" key="2">
    <source>
        <dbReference type="EMBL" id="MFC7322624.1"/>
    </source>
</evidence>
<dbReference type="GO" id="GO:0032259">
    <property type="term" value="P:methylation"/>
    <property type="evidence" value="ECO:0007669"/>
    <property type="project" value="UniProtKB-KW"/>
</dbReference>
<dbReference type="CDD" id="cd02440">
    <property type="entry name" value="AdoMet_MTases"/>
    <property type="match status" value="1"/>
</dbReference>
<dbReference type="SUPFAM" id="SSF53335">
    <property type="entry name" value="S-adenosyl-L-methionine-dependent methyltransferases"/>
    <property type="match status" value="1"/>
</dbReference>
<dbReference type="Pfam" id="PF08242">
    <property type="entry name" value="Methyltransf_12"/>
    <property type="match status" value="1"/>
</dbReference>
<evidence type="ECO:0000259" key="1">
    <source>
        <dbReference type="Pfam" id="PF08242"/>
    </source>
</evidence>
<dbReference type="InterPro" id="IPR029063">
    <property type="entry name" value="SAM-dependent_MTases_sf"/>
</dbReference>
<dbReference type="Gene3D" id="3.40.50.150">
    <property type="entry name" value="Vaccinia Virus protein VP39"/>
    <property type="match status" value="1"/>
</dbReference>
<feature type="domain" description="Methyltransferase type 12" evidence="1">
    <location>
        <begin position="40"/>
        <end position="125"/>
    </location>
</feature>
<keyword evidence="3" id="KW-1185">Reference proteome</keyword>
<dbReference type="GO" id="GO:0008168">
    <property type="term" value="F:methyltransferase activity"/>
    <property type="evidence" value="ECO:0007669"/>
    <property type="project" value="UniProtKB-KW"/>
</dbReference>
<organism evidence="2 3">
    <name type="scientific">Halobacillus campisalis</name>
    <dbReference type="NCBI Taxonomy" id="435909"/>
    <lineage>
        <taxon>Bacteria</taxon>
        <taxon>Bacillati</taxon>
        <taxon>Bacillota</taxon>
        <taxon>Bacilli</taxon>
        <taxon>Bacillales</taxon>
        <taxon>Bacillaceae</taxon>
        <taxon>Halobacillus</taxon>
    </lineage>
</organism>
<protein>
    <submittedName>
        <fullName evidence="2">Methyltransferase</fullName>
    </submittedName>
</protein>
<name>A0ABW2K729_9BACI</name>
<dbReference type="EMBL" id="JBHTBY010000017">
    <property type="protein sequence ID" value="MFC7322624.1"/>
    <property type="molecule type" value="Genomic_DNA"/>
</dbReference>
<comment type="caution">
    <text evidence="2">The sequence shown here is derived from an EMBL/GenBank/DDBJ whole genome shotgun (WGS) entry which is preliminary data.</text>
</comment>
<evidence type="ECO:0000313" key="3">
    <source>
        <dbReference type="Proteomes" id="UP001596494"/>
    </source>
</evidence>
<keyword evidence="2" id="KW-0808">Transferase</keyword>
<dbReference type="Proteomes" id="UP001596494">
    <property type="component" value="Unassembled WGS sequence"/>
</dbReference>
<reference evidence="3" key="1">
    <citation type="journal article" date="2019" name="Int. J. Syst. Evol. Microbiol.">
        <title>The Global Catalogue of Microorganisms (GCM) 10K type strain sequencing project: providing services to taxonomists for standard genome sequencing and annotation.</title>
        <authorList>
            <consortium name="The Broad Institute Genomics Platform"/>
            <consortium name="The Broad Institute Genome Sequencing Center for Infectious Disease"/>
            <person name="Wu L."/>
            <person name="Ma J."/>
        </authorList>
    </citation>
    <scope>NUCLEOTIDE SEQUENCE [LARGE SCALE GENOMIC DNA]</scope>
    <source>
        <strain evidence="3">CCUG 73951</strain>
    </source>
</reference>
<proteinExistence type="predicted"/>
<sequence>MYQDVWVKGKVVKKGKRECEKRYKKIKEQLNRIKQPFTVLDIGADSGYFSFRIAEDFNAQVTMLTSDKKIDNIMRQNNNKNVKLIREEVNVDNLKVLTEKEDFDVILALSILHHCDEYEELIDMIFDSSRLIFIEASALEEAEGGYKSHNVKGIMENLQQRNPTILGYTRNLRKLGKRPLMKFDQSL</sequence>
<keyword evidence="2" id="KW-0489">Methyltransferase</keyword>
<dbReference type="InterPro" id="IPR013217">
    <property type="entry name" value="Methyltransf_12"/>
</dbReference>